<sequence>MGNCLFSLGSWLIDTLGFGVKRSKVPTDDEDDDHIDRDEIVITKIEEMEAYCKPLIFLRFCGQTSSATDTDTNAEKGPQNTGSYLQMLDALIRTLPKDELKEGFCQTKAFQGLLWKIADRRHRDEESEQRCYRRLLRDSKRFEKVFLERAAKKAENQEEPYSEELHEQHAEYWGTRQQLLAGKVICDWLSEDDQPSMDPIYGVLLNPTAGRVGPGDSGFVHSLLYDNSGEWAHHSAVHDAFGYLFTFHQLGPGYNYMYRSFFDADNPLAGQISGIDFWKKYVAEVETKLKVIENFRSV</sequence>
<organism evidence="1 2">
    <name type="scientific">Clytia hemisphaerica</name>
    <dbReference type="NCBI Taxonomy" id="252671"/>
    <lineage>
        <taxon>Eukaryota</taxon>
        <taxon>Metazoa</taxon>
        <taxon>Cnidaria</taxon>
        <taxon>Hydrozoa</taxon>
        <taxon>Hydroidolina</taxon>
        <taxon>Leptothecata</taxon>
        <taxon>Obeliida</taxon>
        <taxon>Clytiidae</taxon>
        <taxon>Clytia</taxon>
    </lineage>
</organism>
<keyword evidence="2" id="KW-1185">Reference proteome</keyword>
<dbReference type="EnsemblMetazoa" id="CLYHEMT002760.1">
    <property type="protein sequence ID" value="CLYHEMP002760.1"/>
    <property type="gene ID" value="CLYHEMG002760"/>
</dbReference>
<evidence type="ECO:0000313" key="1">
    <source>
        <dbReference type="EnsemblMetazoa" id="CLYHEMP002760.1"/>
    </source>
</evidence>
<proteinExistence type="predicted"/>
<dbReference type="OrthoDB" id="6020736at2759"/>
<dbReference type="GeneID" id="136817808"/>
<dbReference type="RefSeq" id="XP_066930228.1">
    <property type="nucleotide sequence ID" value="XM_067074127.1"/>
</dbReference>
<dbReference type="Proteomes" id="UP000594262">
    <property type="component" value="Unplaced"/>
</dbReference>
<accession>A0A7M5UQZ9</accession>
<name>A0A7M5UQZ9_9CNID</name>
<reference evidence="1" key="1">
    <citation type="submission" date="2021-01" db="UniProtKB">
        <authorList>
            <consortium name="EnsemblMetazoa"/>
        </authorList>
    </citation>
    <scope>IDENTIFICATION</scope>
</reference>
<dbReference type="AlphaFoldDB" id="A0A7M5UQZ9"/>
<evidence type="ECO:0000313" key="2">
    <source>
        <dbReference type="Proteomes" id="UP000594262"/>
    </source>
</evidence>
<protein>
    <submittedName>
        <fullName evidence="1">Uncharacterized protein</fullName>
    </submittedName>
</protein>